<evidence type="ECO:0000256" key="1">
    <source>
        <dbReference type="SAM" id="MobiDB-lite"/>
    </source>
</evidence>
<evidence type="ECO:0000313" key="4">
    <source>
        <dbReference type="Proteomes" id="UP000440694"/>
    </source>
</evidence>
<feature type="compositionally biased region" description="Basic and acidic residues" evidence="1">
    <location>
        <begin position="274"/>
        <end position="284"/>
    </location>
</feature>
<dbReference type="PANTHER" id="PTHR38589:SF1">
    <property type="entry name" value="BLR0621 PROTEIN"/>
    <property type="match status" value="1"/>
</dbReference>
<accession>A0A6I3KGA0</accession>
<dbReference type="Proteomes" id="UP000440694">
    <property type="component" value="Unassembled WGS sequence"/>
</dbReference>
<keyword evidence="2" id="KW-0732">Signal</keyword>
<keyword evidence="4" id="KW-1185">Reference proteome</keyword>
<feature type="signal peptide" evidence="2">
    <location>
        <begin position="1"/>
        <end position="21"/>
    </location>
</feature>
<feature type="region of interest" description="Disordered" evidence="1">
    <location>
        <begin position="254"/>
        <end position="296"/>
    </location>
</feature>
<dbReference type="EMBL" id="WMBQ01000001">
    <property type="protein sequence ID" value="MTD93413.1"/>
    <property type="molecule type" value="Genomic_DNA"/>
</dbReference>
<organism evidence="3 4">
    <name type="scientific">Hyphomicrobium album</name>
    <dbReference type="NCBI Taxonomy" id="2665159"/>
    <lineage>
        <taxon>Bacteria</taxon>
        <taxon>Pseudomonadati</taxon>
        <taxon>Pseudomonadota</taxon>
        <taxon>Alphaproteobacteria</taxon>
        <taxon>Hyphomicrobiales</taxon>
        <taxon>Hyphomicrobiaceae</taxon>
        <taxon>Hyphomicrobium</taxon>
    </lineage>
</organism>
<protein>
    <submittedName>
        <fullName evidence="3">Uncharacterized protein</fullName>
    </submittedName>
</protein>
<dbReference type="PANTHER" id="PTHR38589">
    <property type="entry name" value="BLR0621 PROTEIN"/>
    <property type="match status" value="1"/>
</dbReference>
<comment type="caution">
    <text evidence="3">The sequence shown here is derived from an EMBL/GenBank/DDBJ whole genome shotgun (WGS) entry which is preliminary data.</text>
</comment>
<sequence>MLRSVLGAALLLAPFASPALAVSLSSPAAAVSSPHAIATYCPRPLHRATRLIIVTVPDMTSVKGTLHTFERRSPADATWLRSGPPEAAVVGATGIGWSEDFDYLAKKDEPVKREGDKRTPAGIFRVAGPFGFEANKVAGYTKLEPGRSFCVDDPTSLFYGKIVSKQLAATTKSAEDMSAVPGLKRALMVDYPARRGAKAGSCIFIHVWDGAEAGTKARIGMPEERVSVLQEWSSKGFTAIAVISEQAAPRFKGCLPLNSATSKNEQPAVVPEPNPRRTPKDQRAELTVTPVSAPTR</sequence>
<evidence type="ECO:0000313" key="3">
    <source>
        <dbReference type="EMBL" id="MTD93413.1"/>
    </source>
</evidence>
<name>A0A6I3KGA0_9HYPH</name>
<reference evidence="3 4" key="1">
    <citation type="submission" date="2019-11" db="EMBL/GenBank/DDBJ databases">
        <title>Identification of a novel strain.</title>
        <authorList>
            <person name="Xu Q."/>
            <person name="Wang G."/>
        </authorList>
    </citation>
    <scope>NUCLEOTIDE SEQUENCE [LARGE SCALE GENOMIC DNA]</scope>
    <source>
        <strain evidence="4">xq</strain>
    </source>
</reference>
<feature type="chain" id="PRO_5026140415" evidence="2">
    <location>
        <begin position="22"/>
        <end position="296"/>
    </location>
</feature>
<dbReference type="AlphaFoldDB" id="A0A6I3KGA0"/>
<gene>
    <name evidence="3" type="ORF">GIW81_03565</name>
</gene>
<dbReference type="RefSeq" id="WP_154737955.1">
    <property type="nucleotide sequence ID" value="NZ_WMBQ01000001.1"/>
</dbReference>
<evidence type="ECO:0000256" key="2">
    <source>
        <dbReference type="SAM" id="SignalP"/>
    </source>
</evidence>
<proteinExistence type="predicted"/>